<protein>
    <submittedName>
        <fullName evidence="1">Uncharacterized protein</fullName>
    </submittedName>
</protein>
<proteinExistence type="predicted"/>
<gene>
    <name evidence="1" type="ORF">HNO88_000916</name>
</gene>
<accession>A0A7W7K7F2</accession>
<reference evidence="1 2" key="1">
    <citation type="submission" date="2020-08" db="EMBL/GenBank/DDBJ databases">
        <title>Functional genomics of gut bacteria from endangered species of beetles.</title>
        <authorList>
            <person name="Carlos-Shanley C."/>
        </authorList>
    </citation>
    <scope>NUCLEOTIDE SEQUENCE [LARGE SCALE GENOMIC DNA]</scope>
    <source>
        <strain evidence="1 2">S00245</strain>
    </source>
</reference>
<dbReference type="Proteomes" id="UP000555448">
    <property type="component" value="Unassembled WGS sequence"/>
</dbReference>
<keyword evidence="2" id="KW-1185">Reference proteome</keyword>
<comment type="caution">
    <text evidence="1">The sequence shown here is derived from an EMBL/GenBank/DDBJ whole genome shotgun (WGS) entry which is preliminary data.</text>
</comment>
<evidence type="ECO:0000313" key="1">
    <source>
        <dbReference type="EMBL" id="MBB4857605.1"/>
    </source>
</evidence>
<organism evidence="1 2">
    <name type="scientific">Novosphingobium chloroacetimidivorans</name>
    <dbReference type="NCBI Taxonomy" id="1428314"/>
    <lineage>
        <taxon>Bacteria</taxon>
        <taxon>Pseudomonadati</taxon>
        <taxon>Pseudomonadota</taxon>
        <taxon>Alphaproteobacteria</taxon>
        <taxon>Sphingomonadales</taxon>
        <taxon>Sphingomonadaceae</taxon>
        <taxon>Novosphingobium</taxon>
    </lineage>
</organism>
<evidence type="ECO:0000313" key="2">
    <source>
        <dbReference type="Proteomes" id="UP000555448"/>
    </source>
</evidence>
<name>A0A7W7K7F2_9SPHN</name>
<dbReference type="AlphaFoldDB" id="A0A7W7K7F2"/>
<sequence length="49" mass="5734">MVRSAPAPMNFVIPAKAGIHLLPWRNRNHLEMDSRLRGNDEISEFEVMW</sequence>
<dbReference type="EMBL" id="JACHLR010000003">
    <property type="protein sequence ID" value="MBB4857605.1"/>
    <property type="molecule type" value="Genomic_DNA"/>
</dbReference>